<dbReference type="GeneID" id="28975127"/>
<dbReference type="OrthoDB" id="2156316at2759"/>
<gene>
    <name evidence="21" type="ORF">RHOBADRAFT_45873</name>
</gene>
<keyword evidence="17" id="KW-0325">Glycoprotein</keyword>
<evidence type="ECO:0000256" key="17">
    <source>
        <dbReference type="ARBA" id="ARBA00023180"/>
    </source>
</evidence>
<evidence type="ECO:0000256" key="7">
    <source>
        <dbReference type="ARBA" id="ARBA00022676"/>
    </source>
</evidence>
<evidence type="ECO:0000256" key="3">
    <source>
        <dbReference type="ARBA" id="ARBA00004840"/>
    </source>
</evidence>
<keyword evidence="7" id="KW-0328">Glycosyltransferase</keyword>
<evidence type="ECO:0000313" key="21">
    <source>
        <dbReference type="EMBL" id="KPV73306.1"/>
    </source>
</evidence>
<evidence type="ECO:0000256" key="1">
    <source>
        <dbReference type="ARBA" id="ARBA00004323"/>
    </source>
</evidence>
<evidence type="ECO:0000256" key="8">
    <source>
        <dbReference type="ARBA" id="ARBA00022679"/>
    </source>
</evidence>
<evidence type="ECO:0000313" key="22">
    <source>
        <dbReference type="Proteomes" id="UP000053890"/>
    </source>
</evidence>
<reference evidence="21 22" key="1">
    <citation type="journal article" date="2015" name="Front. Microbiol.">
        <title>Genome sequence of the plant growth promoting endophytic yeast Rhodotorula graminis WP1.</title>
        <authorList>
            <person name="Firrincieli A."/>
            <person name="Otillar R."/>
            <person name="Salamov A."/>
            <person name="Schmutz J."/>
            <person name="Khan Z."/>
            <person name="Redman R.S."/>
            <person name="Fleck N.D."/>
            <person name="Lindquist E."/>
            <person name="Grigoriev I.V."/>
            <person name="Doty S.L."/>
        </authorList>
    </citation>
    <scope>NUCLEOTIDE SEQUENCE [LARGE SCALE GENOMIC DNA]</scope>
    <source>
        <strain evidence="21 22">WP1</strain>
    </source>
</reference>
<dbReference type="PANTHER" id="PTHR46025:SF3">
    <property type="entry name" value="XYLOSYLTRANSFERASE OXT"/>
    <property type="match status" value="1"/>
</dbReference>
<dbReference type="EC" id="2.4.2.26" evidence="6"/>
<evidence type="ECO:0000256" key="5">
    <source>
        <dbReference type="ARBA" id="ARBA00010195"/>
    </source>
</evidence>
<sequence length="424" mass="46628">MPPPSSYQPVGAHPSPSTFERTSAVLRSRRVHALVAACFVLALVTWTFPATAYDDVAAHVAKLHSDAAALAPWLGVDALAGSGGEASGSVDAAATRWPECKPAQPRSDDGVDAHEHRVAYLFMVHTEETLEGARQLVEHLWHPDDLFVVHADARMNDSVVERYRASMGVCGNVQLVDEERVDVEWGKWSEVFAEVTLVRHALRSDVPWTKTILVDGTSWPRLGAADRQAWLSRWQATLEAGGDGPPPAPVCKAECSRVLGRRAWDVTCIDCGRGPARCVDAECTALDLTPGGAQVRKTHQWFLLTRDMAEYAVNGPDYDAWAAYFMQVHAPSEHFFVTMQYTQYPTLGDLPPAVYVDWVRPCKSHKSTDGSHPCELGIKDLERIRHGDGLFARKIRLNETALRTALLDGQEAVVSFPSLERASS</sequence>
<evidence type="ECO:0000256" key="15">
    <source>
        <dbReference type="ARBA" id="ARBA00023136"/>
    </source>
</evidence>
<dbReference type="PANTHER" id="PTHR46025">
    <property type="entry name" value="XYLOSYLTRANSFERASE OXT"/>
    <property type="match status" value="1"/>
</dbReference>
<evidence type="ECO:0000256" key="10">
    <source>
        <dbReference type="ARBA" id="ARBA00022723"/>
    </source>
</evidence>
<dbReference type="Pfam" id="PF02485">
    <property type="entry name" value="Branch"/>
    <property type="match status" value="2"/>
</dbReference>
<dbReference type="STRING" id="578459.A0A0P9H0F8"/>
<dbReference type="AlphaFoldDB" id="A0A0P9H0F8"/>
<accession>A0A0P9H0F8</accession>
<keyword evidence="15 20" id="KW-0472">Membrane</keyword>
<evidence type="ECO:0000256" key="6">
    <source>
        <dbReference type="ARBA" id="ARBA00011972"/>
    </source>
</evidence>
<keyword evidence="12" id="KW-0735">Signal-anchor</keyword>
<dbReference type="RefSeq" id="XP_018269355.1">
    <property type="nucleotide sequence ID" value="XM_018414679.1"/>
</dbReference>
<evidence type="ECO:0000256" key="4">
    <source>
        <dbReference type="ARBA" id="ARBA00005093"/>
    </source>
</evidence>
<name>A0A0P9H0F8_RHOGW</name>
<evidence type="ECO:0000256" key="12">
    <source>
        <dbReference type="ARBA" id="ARBA00022968"/>
    </source>
</evidence>
<dbReference type="GO" id="GO:0046872">
    <property type="term" value="F:metal ion binding"/>
    <property type="evidence" value="ECO:0007669"/>
    <property type="project" value="UniProtKB-KW"/>
</dbReference>
<dbReference type="EMBL" id="KQ474083">
    <property type="protein sequence ID" value="KPV73306.1"/>
    <property type="molecule type" value="Genomic_DNA"/>
</dbReference>
<evidence type="ECO:0000256" key="18">
    <source>
        <dbReference type="ARBA" id="ARBA00042865"/>
    </source>
</evidence>
<dbReference type="InterPro" id="IPR003406">
    <property type="entry name" value="Glyco_trans_14"/>
</dbReference>
<dbReference type="UniPathway" id="UPA00756"/>
<keyword evidence="9 20" id="KW-0812">Transmembrane</keyword>
<evidence type="ECO:0000256" key="14">
    <source>
        <dbReference type="ARBA" id="ARBA00023034"/>
    </source>
</evidence>
<dbReference type="GO" id="GO:0005789">
    <property type="term" value="C:endoplasmic reticulum membrane"/>
    <property type="evidence" value="ECO:0007669"/>
    <property type="project" value="UniProtKB-SubCell"/>
</dbReference>
<dbReference type="GO" id="GO:0015012">
    <property type="term" value="P:heparan sulfate proteoglycan biosynthetic process"/>
    <property type="evidence" value="ECO:0007669"/>
    <property type="project" value="UniProtKB-UniPathway"/>
</dbReference>
<keyword evidence="16" id="KW-1015">Disulfide bond</keyword>
<dbReference type="OMA" id="ANPECTK"/>
<dbReference type="Proteomes" id="UP000053890">
    <property type="component" value="Unassembled WGS sequence"/>
</dbReference>
<feature type="transmembrane region" description="Helical" evidence="20">
    <location>
        <begin position="31"/>
        <end position="48"/>
    </location>
</feature>
<evidence type="ECO:0000256" key="19">
    <source>
        <dbReference type="ARBA" id="ARBA00047847"/>
    </source>
</evidence>
<dbReference type="GO" id="GO:0000139">
    <property type="term" value="C:Golgi membrane"/>
    <property type="evidence" value="ECO:0007669"/>
    <property type="project" value="UniProtKB-SubCell"/>
</dbReference>
<dbReference type="UniPathway" id="UPA00755"/>
<evidence type="ECO:0000256" key="20">
    <source>
        <dbReference type="SAM" id="Phobius"/>
    </source>
</evidence>
<keyword evidence="10" id="KW-0479">Metal-binding</keyword>
<evidence type="ECO:0000256" key="11">
    <source>
        <dbReference type="ARBA" id="ARBA00022824"/>
    </source>
</evidence>
<evidence type="ECO:0000256" key="9">
    <source>
        <dbReference type="ARBA" id="ARBA00022692"/>
    </source>
</evidence>
<keyword evidence="22" id="KW-1185">Reference proteome</keyword>
<dbReference type="GO" id="GO:0030158">
    <property type="term" value="F:protein xylosyltransferase activity"/>
    <property type="evidence" value="ECO:0007669"/>
    <property type="project" value="UniProtKB-EC"/>
</dbReference>
<evidence type="ECO:0000256" key="2">
    <source>
        <dbReference type="ARBA" id="ARBA00004648"/>
    </source>
</evidence>
<keyword evidence="8 21" id="KW-0808">Transferase</keyword>
<keyword evidence="11" id="KW-0256">Endoplasmic reticulum</keyword>
<comment type="similarity">
    <text evidence="5">Belongs to the glycosyltransferase 14 family. XylT subfamily.</text>
</comment>
<dbReference type="InterPro" id="IPR043538">
    <property type="entry name" value="XYLT"/>
</dbReference>
<proteinExistence type="inferred from homology"/>
<comment type="catalytic activity">
    <reaction evidence="19">
        <text>UDP-alpha-D-xylose + L-seryl-[protein] = 3-O-(beta-D-xylosyl)-L-seryl-[protein] + UDP + H(+)</text>
        <dbReference type="Rhea" id="RHEA:50192"/>
        <dbReference type="Rhea" id="RHEA-COMP:9863"/>
        <dbReference type="Rhea" id="RHEA-COMP:12567"/>
        <dbReference type="ChEBI" id="CHEBI:15378"/>
        <dbReference type="ChEBI" id="CHEBI:29999"/>
        <dbReference type="ChEBI" id="CHEBI:57632"/>
        <dbReference type="ChEBI" id="CHEBI:58223"/>
        <dbReference type="ChEBI" id="CHEBI:132085"/>
        <dbReference type="EC" id="2.4.2.26"/>
    </reaction>
</comment>
<evidence type="ECO:0000256" key="16">
    <source>
        <dbReference type="ARBA" id="ARBA00023157"/>
    </source>
</evidence>
<comment type="subcellular location">
    <subcellularLocation>
        <location evidence="2">Endoplasmic reticulum membrane</location>
        <topology evidence="2">Single-pass type II membrane protein</topology>
    </subcellularLocation>
    <subcellularLocation>
        <location evidence="1">Golgi apparatus membrane</location>
        <topology evidence="1">Single-pass type II membrane protein</topology>
    </subcellularLocation>
</comment>
<keyword evidence="13 20" id="KW-1133">Transmembrane helix</keyword>
<comment type="pathway">
    <text evidence="4">Glycan metabolism; heparan sulfate biosynthesis.</text>
</comment>
<organism evidence="21 22">
    <name type="scientific">Rhodotorula graminis (strain WP1)</name>
    <dbReference type="NCBI Taxonomy" id="578459"/>
    <lineage>
        <taxon>Eukaryota</taxon>
        <taxon>Fungi</taxon>
        <taxon>Dikarya</taxon>
        <taxon>Basidiomycota</taxon>
        <taxon>Pucciniomycotina</taxon>
        <taxon>Microbotryomycetes</taxon>
        <taxon>Sporidiobolales</taxon>
        <taxon>Sporidiobolaceae</taxon>
        <taxon>Rhodotorula</taxon>
    </lineage>
</organism>
<evidence type="ECO:0000256" key="13">
    <source>
        <dbReference type="ARBA" id="ARBA00022989"/>
    </source>
</evidence>
<protein>
    <recommendedName>
        <fullName evidence="6">protein xylosyltransferase</fullName>
        <ecNumber evidence="6">2.4.2.26</ecNumber>
    </recommendedName>
    <alternativeName>
        <fullName evidence="18">Peptide O-xylosyltransferase</fullName>
    </alternativeName>
</protein>
<keyword evidence="14" id="KW-0333">Golgi apparatus</keyword>
<comment type="pathway">
    <text evidence="3">Glycan metabolism; chondroitin sulfate biosynthesis.</text>
</comment>
<dbReference type="GO" id="GO:0050650">
    <property type="term" value="P:chondroitin sulfate proteoglycan biosynthetic process"/>
    <property type="evidence" value="ECO:0007669"/>
    <property type="project" value="TreeGrafter"/>
</dbReference>